<accession>A0ABP9VNI2</accession>
<evidence type="ECO:0000256" key="7">
    <source>
        <dbReference type="ARBA" id="ARBA00022833"/>
    </source>
</evidence>
<feature type="transmembrane region" description="Helical" evidence="11">
    <location>
        <begin position="21"/>
        <end position="50"/>
    </location>
</feature>
<name>A0ABP9VNI2_9BACT</name>
<dbReference type="PANTHER" id="PTHR43221">
    <property type="entry name" value="PROTEASE HTPX"/>
    <property type="match status" value="1"/>
</dbReference>
<evidence type="ECO:0000313" key="14">
    <source>
        <dbReference type="Proteomes" id="UP001416858"/>
    </source>
</evidence>
<dbReference type="PANTHER" id="PTHR43221:SF2">
    <property type="entry name" value="PROTEASE HTPX HOMOLOG"/>
    <property type="match status" value="1"/>
</dbReference>
<evidence type="ECO:0000256" key="9">
    <source>
        <dbReference type="ARBA" id="ARBA00023049"/>
    </source>
</evidence>
<keyword evidence="5" id="KW-0479">Metal-binding</keyword>
<proteinExistence type="predicted"/>
<dbReference type="GO" id="GO:0006508">
    <property type="term" value="P:proteolysis"/>
    <property type="evidence" value="ECO:0007669"/>
    <property type="project" value="UniProtKB-KW"/>
</dbReference>
<keyword evidence="7" id="KW-0862">Zinc</keyword>
<dbReference type="Gene3D" id="3.30.2010.10">
    <property type="entry name" value="Metalloproteases ('zincins'), catalytic domain"/>
    <property type="match status" value="1"/>
</dbReference>
<keyword evidence="10 11" id="KW-0472">Membrane</keyword>
<sequence>MFDFRSRQTRARRSSSRFYVLVLLTQGLTAIATGVAVGYLLMFPVVYLAAVADADKHPSESIYQSTKTFPASRSLRRQRHSHDSLKRFVHAFEEPGTPDTRCIDPQVVLWYTTLFGISISYVGILAATFYERRQIVDGGGWAIGLALGGRHIDQPRAADERKLINVVEELAIAFATTPPAVVLLDHEPGINVFAAGLEPDDSILCVTAGAIKHLPREELQGVIAHEFSHLTQGDTRLGTQLTTILYGLNSVRLFAEWIFRIGYETTESHEKGASWGYVWMLVGMVIWPFGLAGAFAAAMLTLAITRSREALADAEAVQKTRNPAAMAKALRRIVGHPQRGQLLHPQTTIVAPMLFVDYHNKPVWYATHPSIEARLFALDPLGDATPIYSESVTKRRREDHAPTMLEAMDLLFADTSGHAAANEPWTPSSSPLVADSISPDFVSPDSVSPDFVSPDSVGTDAIESTAAVATLAQPVAVISSLVRPETFAISLPLLIGLDPADLATPCDPAWLATLCEADTETRTRWLTQLCSEVRTMSAQQREQLRLTAEQCRGRLDDHDWMRHAMLWMVTRATESSQAEAKPTNVPPHEVAGYSRIILSVLCGCDGDDGMADYEFMRGWSQLQFADAPRLPVAELRWDDFEYAVQRMSQAAPHHVESLLVAIASVVSGDGRVSAEESAIIAMIRTALPS</sequence>
<protein>
    <submittedName>
        <fullName evidence="13">Protease HtpX</fullName>
    </submittedName>
</protein>
<evidence type="ECO:0000256" key="3">
    <source>
        <dbReference type="ARBA" id="ARBA00022670"/>
    </source>
</evidence>
<evidence type="ECO:0000256" key="5">
    <source>
        <dbReference type="ARBA" id="ARBA00022723"/>
    </source>
</evidence>
<evidence type="ECO:0000256" key="4">
    <source>
        <dbReference type="ARBA" id="ARBA00022692"/>
    </source>
</evidence>
<evidence type="ECO:0000256" key="10">
    <source>
        <dbReference type="ARBA" id="ARBA00023136"/>
    </source>
</evidence>
<dbReference type="InterPro" id="IPR050083">
    <property type="entry name" value="HtpX_protease"/>
</dbReference>
<feature type="domain" description="Peptidase M48" evidence="12">
    <location>
        <begin position="159"/>
        <end position="379"/>
    </location>
</feature>
<dbReference type="InterPro" id="IPR001915">
    <property type="entry name" value="Peptidase_M48"/>
</dbReference>
<evidence type="ECO:0000256" key="11">
    <source>
        <dbReference type="SAM" id="Phobius"/>
    </source>
</evidence>
<feature type="transmembrane region" description="Helical" evidence="11">
    <location>
        <begin position="108"/>
        <end position="130"/>
    </location>
</feature>
<evidence type="ECO:0000256" key="1">
    <source>
        <dbReference type="ARBA" id="ARBA00001947"/>
    </source>
</evidence>
<dbReference type="Proteomes" id="UP001416858">
    <property type="component" value="Unassembled WGS sequence"/>
</dbReference>
<reference evidence="13 14" key="1">
    <citation type="submission" date="2024-02" db="EMBL/GenBank/DDBJ databases">
        <title>Rhodopirellula caenicola NBRC 110016.</title>
        <authorList>
            <person name="Ichikawa N."/>
            <person name="Katano-Makiyama Y."/>
            <person name="Hidaka K."/>
        </authorList>
    </citation>
    <scope>NUCLEOTIDE SEQUENCE [LARGE SCALE GENOMIC DNA]</scope>
    <source>
        <strain evidence="13 14">NBRC 110016</strain>
    </source>
</reference>
<dbReference type="EMBL" id="BAABRO010000004">
    <property type="protein sequence ID" value="GAA5506731.1"/>
    <property type="molecule type" value="Genomic_DNA"/>
</dbReference>
<evidence type="ECO:0000256" key="8">
    <source>
        <dbReference type="ARBA" id="ARBA00022989"/>
    </source>
</evidence>
<keyword evidence="2" id="KW-1003">Cell membrane</keyword>
<keyword evidence="6" id="KW-0378">Hydrolase</keyword>
<dbReference type="Pfam" id="PF01435">
    <property type="entry name" value="Peptidase_M48"/>
    <property type="match status" value="1"/>
</dbReference>
<dbReference type="RefSeq" id="WP_345683655.1">
    <property type="nucleotide sequence ID" value="NZ_BAABRO010000004.1"/>
</dbReference>
<evidence type="ECO:0000256" key="6">
    <source>
        <dbReference type="ARBA" id="ARBA00022801"/>
    </source>
</evidence>
<evidence type="ECO:0000259" key="12">
    <source>
        <dbReference type="Pfam" id="PF01435"/>
    </source>
</evidence>
<gene>
    <name evidence="13" type="primary">htpX_2</name>
    <name evidence="13" type="ORF">Rcae01_02184</name>
</gene>
<keyword evidence="9" id="KW-0482">Metalloprotease</keyword>
<keyword evidence="3 13" id="KW-0645">Protease</keyword>
<evidence type="ECO:0000256" key="2">
    <source>
        <dbReference type="ARBA" id="ARBA00022475"/>
    </source>
</evidence>
<dbReference type="GO" id="GO:0008233">
    <property type="term" value="F:peptidase activity"/>
    <property type="evidence" value="ECO:0007669"/>
    <property type="project" value="UniProtKB-KW"/>
</dbReference>
<keyword evidence="14" id="KW-1185">Reference proteome</keyword>
<organism evidence="13 14">
    <name type="scientific">Novipirellula caenicola</name>
    <dbReference type="NCBI Taxonomy" id="1536901"/>
    <lineage>
        <taxon>Bacteria</taxon>
        <taxon>Pseudomonadati</taxon>
        <taxon>Planctomycetota</taxon>
        <taxon>Planctomycetia</taxon>
        <taxon>Pirellulales</taxon>
        <taxon>Pirellulaceae</taxon>
        <taxon>Novipirellula</taxon>
    </lineage>
</organism>
<evidence type="ECO:0000313" key="13">
    <source>
        <dbReference type="EMBL" id="GAA5506731.1"/>
    </source>
</evidence>
<feature type="transmembrane region" description="Helical" evidence="11">
    <location>
        <begin position="277"/>
        <end position="304"/>
    </location>
</feature>
<keyword evidence="4 11" id="KW-0812">Transmembrane</keyword>
<keyword evidence="8 11" id="KW-1133">Transmembrane helix</keyword>
<comment type="caution">
    <text evidence="13">The sequence shown here is derived from an EMBL/GenBank/DDBJ whole genome shotgun (WGS) entry which is preliminary data.</text>
</comment>
<comment type="cofactor">
    <cofactor evidence="1">
        <name>Zn(2+)</name>
        <dbReference type="ChEBI" id="CHEBI:29105"/>
    </cofactor>
</comment>